<sequence>MPGLRIFPEPSSSSLPLNLCDPFLVSKTMNQLFAMLLGLFGAGETVADEQKSVQPLPQPISVQQWQAAFDEALALPEVRYSSSDLVTIVKNERDGSVYLFTTSKHPAYPAMIERRLVGSDGLRYSSTGSYAGNGQAYAEWLEKYRQFDNRPYESMAASKGTELSSAN</sequence>
<accession>A0ABM7LGI0</accession>
<dbReference type="Proteomes" id="UP001064896">
    <property type="component" value="Chromosome"/>
</dbReference>
<evidence type="ECO:0008006" key="3">
    <source>
        <dbReference type="Google" id="ProtNLM"/>
    </source>
</evidence>
<protein>
    <recommendedName>
        <fullName evidence="3">Lipoprotein</fullName>
    </recommendedName>
</protein>
<name>A0ABM7LGI0_9PSED</name>
<evidence type="ECO:0000313" key="1">
    <source>
        <dbReference type="EMBL" id="BCD88697.1"/>
    </source>
</evidence>
<keyword evidence="2" id="KW-1185">Reference proteome</keyword>
<evidence type="ECO:0000313" key="2">
    <source>
        <dbReference type="Proteomes" id="UP001064896"/>
    </source>
</evidence>
<proteinExistence type="predicted"/>
<gene>
    <name evidence="1" type="ORF">PSm6_51040</name>
</gene>
<dbReference type="EMBL" id="AP023081">
    <property type="protein sequence ID" value="BCD88697.1"/>
    <property type="molecule type" value="Genomic_DNA"/>
</dbReference>
<organism evidence="1 2">
    <name type="scientific">Pseudomonas solani</name>
    <dbReference type="NCBI Taxonomy" id="2731552"/>
    <lineage>
        <taxon>Bacteria</taxon>
        <taxon>Pseudomonadati</taxon>
        <taxon>Pseudomonadota</taxon>
        <taxon>Gammaproteobacteria</taxon>
        <taxon>Pseudomonadales</taxon>
        <taxon>Pseudomonadaceae</taxon>
        <taxon>Pseudomonas</taxon>
    </lineage>
</organism>
<reference evidence="1" key="1">
    <citation type="submission" date="2020-05" db="EMBL/GenBank/DDBJ databases">
        <title>Complete genome sequence of Pseudomonas sp. Sm006.</title>
        <authorList>
            <person name="Takeuchi K."/>
            <person name="Someya N."/>
        </authorList>
    </citation>
    <scope>NUCLEOTIDE SEQUENCE</scope>
    <source>
        <strain evidence="1">Sm006</strain>
    </source>
</reference>